<dbReference type="Proteomes" id="UP001055072">
    <property type="component" value="Unassembled WGS sequence"/>
</dbReference>
<keyword evidence="2" id="KW-1185">Reference proteome</keyword>
<proteinExistence type="predicted"/>
<evidence type="ECO:0000313" key="1">
    <source>
        <dbReference type="EMBL" id="KAI0083709.1"/>
    </source>
</evidence>
<comment type="caution">
    <text evidence="1">The sequence shown here is derived from an EMBL/GenBank/DDBJ whole genome shotgun (WGS) entry which is preliminary data.</text>
</comment>
<protein>
    <submittedName>
        <fullName evidence="1">Uncharacterized protein</fullName>
    </submittedName>
</protein>
<dbReference type="EMBL" id="MU274955">
    <property type="protein sequence ID" value="KAI0083709.1"/>
    <property type="molecule type" value="Genomic_DNA"/>
</dbReference>
<evidence type="ECO:0000313" key="2">
    <source>
        <dbReference type="Proteomes" id="UP001055072"/>
    </source>
</evidence>
<name>A0ACB8TPK3_9APHY</name>
<reference evidence="1" key="1">
    <citation type="journal article" date="2021" name="Environ. Microbiol.">
        <title>Gene family expansions and transcriptome signatures uncover fungal adaptations to wood decay.</title>
        <authorList>
            <person name="Hage H."/>
            <person name="Miyauchi S."/>
            <person name="Viragh M."/>
            <person name="Drula E."/>
            <person name="Min B."/>
            <person name="Chaduli D."/>
            <person name="Navarro D."/>
            <person name="Favel A."/>
            <person name="Norest M."/>
            <person name="Lesage-Meessen L."/>
            <person name="Balint B."/>
            <person name="Merenyi Z."/>
            <person name="de Eugenio L."/>
            <person name="Morin E."/>
            <person name="Martinez A.T."/>
            <person name="Baldrian P."/>
            <person name="Stursova M."/>
            <person name="Martinez M.J."/>
            <person name="Novotny C."/>
            <person name="Magnuson J.K."/>
            <person name="Spatafora J.W."/>
            <person name="Maurice S."/>
            <person name="Pangilinan J."/>
            <person name="Andreopoulos W."/>
            <person name="LaButti K."/>
            <person name="Hundley H."/>
            <person name="Na H."/>
            <person name="Kuo A."/>
            <person name="Barry K."/>
            <person name="Lipzen A."/>
            <person name="Henrissat B."/>
            <person name="Riley R."/>
            <person name="Ahrendt S."/>
            <person name="Nagy L.G."/>
            <person name="Grigoriev I.V."/>
            <person name="Martin F."/>
            <person name="Rosso M.N."/>
        </authorList>
    </citation>
    <scope>NUCLEOTIDE SEQUENCE</scope>
    <source>
        <strain evidence="1">CBS 384.51</strain>
    </source>
</reference>
<sequence>MCQSMSVYTGPGRTGHCLQYISDAHNASHRTLPKIRQGFGVGQTRVYNQHAYCSYLLMMRF</sequence>
<organism evidence="1 2">
    <name type="scientific">Irpex rosettiformis</name>
    <dbReference type="NCBI Taxonomy" id="378272"/>
    <lineage>
        <taxon>Eukaryota</taxon>
        <taxon>Fungi</taxon>
        <taxon>Dikarya</taxon>
        <taxon>Basidiomycota</taxon>
        <taxon>Agaricomycotina</taxon>
        <taxon>Agaricomycetes</taxon>
        <taxon>Polyporales</taxon>
        <taxon>Irpicaceae</taxon>
        <taxon>Irpex</taxon>
    </lineage>
</organism>
<accession>A0ACB8TPK3</accession>
<gene>
    <name evidence="1" type="ORF">BDY19DRAFT_976122</name>
</gene>